<feature type="domain" description="C2H2-type" evidence="9">
    <location>
        <begin position="55"/>
        <end position="82"/>
    </location>
</feature>
<evidence type="ECO:0000256" key="2">
    <source>
        <dbReference type="ARBA" id="ARBA00022723"/>
    </source>
</evidence>
<dbReference type="GO" id="GO:0008270">
    <property type="term" value="F:zinc ion binding"/>
    <property type="evidence" value="ECO:0007669"/>
    <property type="project" value="UniProtKB-KW"/>
</dbReference>
<sequence>MEQAPYWMWTKRKQVLRSHFPPSMNSFNSSSWEEKAFAEDSAGTLGGCVWPPRSYTCSFCNREFRSAQALGGHMNVHRRDRARLKQSLSPFNEPLHKPLEGQFSTEINSKLSHNLISKSCPSEHTFKSAYSCSSSVQSWSNPVGVGLLSISESNPEVGKNQRDQEDSVVLGYDDDYVETDLSVGMNSFVSQNRPTGSCGDEAASCKKPRTAVSSVSFVLKPFSDDRYHLQSEVIEVLSPSTMEGLDLELRLGDTPNVKVSNRDIAGYTGNLCC</sequence>
<accession>A0AAN7IMY0</accession>
<dbReference type="Proteomes" id="UP001324115">
    <property type="component" value="Unassembled WGS sequence"/>
</dbReference>
<dbReference type="PROSITE" id="PS50157">
    <property type="entry name" value="ZINC_FINGER_C2H2_2"/>
    <property type="match status" value="1"/>
</dbReference>
<dbReference type="InterPro" id="IPR052426">
    <property type="entry name" value="Plant_dev_regulator"/>
</dbReference>
<evidence type="ECO:0000256" key="6">
    <source>
        <dbReference type="ARBA" id="ARBA00023163"/>
    </source>
</evidence>
<dbReference type="SMART" id="SM00355">
    <property type="entry name" value="ZnF_C2H2"/>
    <property type="match status" value="1"/>
</dbReference>
<comment type="caution">
    <text evidence="10">The sequence shown here is derived from an EMBL/GenBank/DDBJ whole genome shotgun (WGS) entry which is preliminary data.</text>
</comment>
<evidence type="ECO:0000256" key="5">
    <source>
        <dbReference type="ARBA" id="ARBA00023015"/>
    </source>
</evidence>
<keyword evidence="11" id="KW-1185">Reference proteome</keyword>
<protein>
    <recommendedName>
        <fullName evidence="9">C2H2-type domain-containing protein</fullName>
    </recommendedName>
</protein>
<dbReference type="PROSITE" id="PS00028">
    <property type="entry name" value="ZINC_FINGER_C2H2_1"/>
    <property type="match status" value="1"/>
</dbReference>
<dbReference type="PANTHER" id="PTHR45801:SF119">
    <property type="entry name" value="ZINC FINGER PROTEIN 10-LIKE"/>
    <property type="match status" value="1"/>
</dbReference>
<evidence type="ECO:0000256" key="7">
    <source>
        <dbReference type="ARBA" id="ARBA00023242"/>
    </source>
</evidence>
<keyword evidence="2" id="KW-0479">Metal-binding</keyword>
<dbReference type="Pfam" id="PF13912">
    <property type="entry name" value="zf-C2H2_6"/>
    <property type="match status" value="1"/>
</dbReference>
<evidence type="ECO:0000256" key="4">
    <source>
        <dbReference type="ARBA" id="ARBA00022833"/>
    </source>
</evidence>
<dbReference type="Gene3D" id="3.30.160.60">
    <property type="entry name" value="Classic Zinc Finger"/>
    <property type="match status" value="1"/>
</dbReference>
<dbReference type="InterPro" id="IPR013087">
    <property type="entry name" value="Znf_C2H2_type"/>
</dbReference>
<evidence type="ECO:0000256" key="8">
    <source>
        <dbReference type="PROSITE-ProRule" id="PRU00042"/>
    </source>
</evidence>
<dbReference type="InterPro" id="IPR036236">
    <property type="entry name" value="Znf_C2H2_sf"/>
</dbReference>
<gene>
    <name evidence="10" type="ORF">RGQ29_029071</name>
</gene>
<evidence type="ECO:0000256" key="1">
    <source>
        <dbReference type="ARBA" id="ARBA00004123"/>
    </source>
</evidence>
<evidence type="ECO:0000256" key="3">
    <source>
        <dbReference type="ARBA" id="ARBA00022771"/>
    </source>
</evidence>
<evidence type="ECO:0000313" key="10">
    <source>
        <dbReference type="EMBL" id="KAK4579246.1"/>
    </source>
</evidence>
<evidence type="ECO:0000259" key="9">
    <source>
        <dbReference type="PROSITE" id="PS50157"/>
    </source>
</evidence>
<comment type="subcellular location">
    <subcellularLocation>
        <location evidence="1">Nucleus</location>
    </subcellularLocation>
</comment>
<name>A0AAN7IMY0_QUERU</name>
<evidence type="ECO:0000313" key="11">
    <source>
        <dbReference type="Proteomes" id="UP001324115"/>
    </source>
</evidence>
<dbReference type="EMBL" id="JAXUIC010000008">
    <property type="protein sequence ID" value="KAK4579246.1"/>
    <property type="molecule type" value="Genomic_DNA"/>
</dbReference>
<dbReference type="GO" id="GO:0005634">
    <property type="term" value="C:nucleus"/>
    <property type="evidence" value="ECO:0007669"/>
    <property type="project" value="UniProtKB-SubCell"/>
</dbReference>
<proteinExistence type="predicted"/>
<keyword evidence="3 8" id="KW-0863">Zinc-finger</keyword>
<dbReference type="PANTHER" id="PTHR45801">
    <property type="entry name" value="OS07G0101800 PROTEIN"/>
    <property type="match status" value="1"/>
</dbReference>
<keyword evidence="5" id="KW-0805">Transcription regulation</keyword>
<keyword evidence="6" id="KW-0804">Transcription</keyword>
<reference evidence="10 11" key="1">
    <citation type="journal article" date="2023" name="G3 (Bethesda)">
        <title>A haplotype-resolved chromosome-scale genome for Quercus rubra L. provides insights into the genetics of adaptive traits for red oak species.</title>
        <authorList>
            <person name="Kapoor B."/>
            <person name="Jenkins J."/>
            <person name="Schmutz J."/>
            <person name="Zhebentyayeva T."/>
            <person name="Kuelheim C."/>
            <person name="Coggeshall M."/>
            <person name="Heim C."/>
            <person name="Lasky J.R."/>
            <person name="Leites L."/>
            <person name="Islam-Faridi N."/>
            <person name="Romero-Severson J."/>
            <person name="DeLeo V.L."/>
            <person name="Lucas S.M."/>
            <person name="Lazic D."/>
            <person name="Gailing O."/>
            <person name="Carlson J."/>
            <person name="Staton M."/>
        </authorList>
    </citation>
    <scope>NUCLEOTIDE SEQUENCE [LARGE SCALE GENOMIC DNA]</scope>
    <source>
        <strain evidence="10">Pseudo-F2</strain>
    </source>
</reference>
<organism evidence="10 11">
    <name type="scientific">Quercus rubra</name>
    <name type="common">Northern red oak</name>
    <name type="synonym">Quercus borealis</name>
    <dbReference type="NCBI Taxonomy" id="3512"/>
    <lineage>
        <taxon>Eukaryota</taxon>
        <taxon>Viridiplantae</taxon>
        <taxon>Streptophyta</taxon>
        <taxon>Embryophyta</taxon>
        <taxon>Tracheophyta</taxon>
        <taxon>Spermatophyta</taxon>
        <taxon>Magnoliopsida</taxon>
        <taxon>eudicotyledons</taxon>
        <taxon>Gunneridae</taxon>
        <taxon>Pentapetalae</taxon>
        <taxon>rosids</taxon>
        <taxon>fabids</taxon>
        <taxon>Fagales</taxon>
        <taxon>Fagaceae</taxon>
        <taxon>Quercus</taxon>
    </lineage>
</organism>
<keyword evidence="4" id="KW-0862">Zinc</keyword>
<keyword evidence="7" id="KW-0539">Nucleus</keyword>
<dbReference type="AlphaFoldDB" id="A0AAN7IMY0"/>
<dbReference type="SUPFAM" id="SSF57667">
    <property type="entry name" value="beta-beta-alpha zinc fingers"/>
    <property type="match status" value="1"/>
</dbReference>